<organism evidence="8 9">
    <name type="scientific">Persicitalea jodogahamensis</name>
    <dbReference type="NCBI Taxonomy" id="402147"/>
    <lineage>
        <taxon>Bacteria</taxon>
        <taxon>Pseudomonadati</taxon>
        <taxon>Bacteroidota</taxon>
        <taxon>Cytophagia</taxon>
        <taxon>Cytophagales</taxon>
        <taxon>Spirosomataceae</taxon>
        <taxon>Persicitalea</taxon>
    </lineage>
</organism>
<accession>A0A8J3D2U5</accession>
<dbReference type="SMART" id="SM00631">
    <property type="entry name" value="Zn_pept"/>
    <property type="match status" value="1"/>
</dbReference>
<dbReference type="Proteomes" id="UP000598271">
    <property type="component" value="Unassembled WGS sequence"/>
</dbReference>
<dbReference type="Pfam" id="PF00246">
    <property type="entry name" value="Peptidase_M14"/>
    <property type="match status" value="1"/>
</dbReference>
<dbReference type="GO" id="GO:0006508">
    <property type="term" value="P:proteolysis"/>
    <property type="evidence" value="ECO:0007669"/>
    <property type="project" value="UniProtKB-KW"/>
</dbReference>
<keyword evidence="6" id="KW-0482">Metalloprotease</keyword>
<dbReference type="GO" id="GO:0008270">
    <property type="term" value="F:zinc ion binding"/>
    <property type="evidence" value="ECO:0007669"/>
    <property type="project" value="InterPro"/>
</dbReference>
<evidence type="ECO:0000256" key="4">
    <source>
        <dbReference type="ARBA" id="ARBA00022801"/>
    </source>
</evidence>
<dbReference type="RefSeq" id="WP_189563607.1">
    <property type="nucleotide sequence ID" value="NZ_BMXF01000001.1"/>
</dbReference>
<evidence type="ECO:0000313" key="8">
    <source>
        <dbReference type="EMBL" id="GHB61389.1"/>
    </source>
</evidence>
<keyword evidence="9" id="KW-1185">Reference proteome</keyword>
<dbReference type="EMBL" id="BMXF01000001">
    <property type="protein sequence ID" value="GHB61389.1"/>
    <property type="molecule type" value="Genomic_DNA"/>
</dbReference>
<keyword evidence="5" id="KW-0862">Zinc</keyword>
<reference evidence="8 9" key="1">
    <citation type="journal article" date="2014" name="Int. J. Syst. Evol. Microbiol.">
        <title>Complete genome sequence of Corynebacterium casei LMG S-19264T (=DSM 44701T), isolated from a smear-ripened cheese.</title>
        <authorList>
            <consortium name="US DOE Joint Genome Institute (JGI-PGF)"/>
            <person name="Walter F."/>
            <person name="Albersmeier A."/>
            <person name="Kalinowski J."/>
            <person name="Ruckert C."/>
        </authorList>
    </citation>
    <scope>NUCLEOTIDE SEQUENCE [LARGE SCALE GENOMIC DNA]</scope>
    <source>
        <strain evidence="8 9">KCTC 12866</strain>
    </source>
</reference>
<feature type="domain" description="Peptidase M14" evidence="7">
    <location>
        <begin position="46"/>
        <end position="324"/>
    </location>
</feature>
<sequence length="923" mass="103031">MDTIYTRISSLWFLTMALFVINLSSTFGQKIPTPKEHFGFTIGDDYHLATYTQTETYFKKLAAASPRANLVDMGLTEEGRHQYMLVVSSPENLKDLAKYKAISQQLARAEGLTDEQARAQAKAGKAVVWIDGGLHATETVGAHQLIETAYQLVSRQDAETKRILDDVIILMAHANPDGQELVSDWYMREKKDEKKSTDFLPRLYQKYIGHDNNRDFFMMNMSESWNIGRQLYVEWIPQIVYNHHQSGPAGTVVAGPPYRDPFNYVYDPLIITSLDAVGAAMNSRLNAENKPGYTQRAGSVYSTWWNGGLRTAPYFHNMIGILTEIIGSPTPDTIPLVPHRLIPNGSQTFPIAPQVWHFRQSIDYSVSLNYAVLNHASRMRDELLFNAYRMGKNAIERGQRDYWALSPKRIKEIEESYAEAKKKNSKLKLTEAFYDSVMTDPALRDPRAYILSASQSDFPTATKFVNALIKSGVQVHRATADFTVDKKKYPKGSYVVMTAQAFRPHVLDMFEPQDHPNDFQYPGGPPVRPYDAAGWTLAYQMGVQFDRILNDLKGPFQPIPYGELQHPAGTFEAVNPLAGYLLNPETNDSFTAVNDLLKANVDVFRTTEPSDLALGTFFVPAGEQAKAMLGKVSNDLGIHVQGVKQRPTVPMVKVEPLRVGLWDNYGGSMPSGWVRWLSEQFHFPVEVVYAPTLDAGDLRKKFDVLLFVTSAIPAPPGGETGRYRSQRMPKANDIPKEYRDQLGRISVDTTITELKKFLEAGGTVLTIGSSTNLAYHLKLPVRNKLVEINSDGKETRLPSEKYYIPGSILRVSVDSTRAISWGMPSQADVYFENSPVFDVAPDALARGDIKPILWFDTATPLRSGWAWGQSYLQGGVTGFEAKVGAGKLYAFGPEITFRAQSHGTLKLVFNALYSTGTTVGGAD</sequence>
<keyword evidence="3" id="KW-0645">Protease</keyword>
<evidence type="ECO:0000256" key="6">
    <source>
        <dbReference type="ARBA" id="ARBA00023049"/>
    </source>
</evidence>
<comment type="cofactor">
    <cofactor evidence="1">
        <name>Zn(2+)</name>
        <dbReference type="ChEBI" id="CHEBI:29105"/>
    </cofactor>
</comment>
<protein>
    <submittedName>
        <fullName evidence="8">Peptidase</fullName>
    </submittedName>
</protein>
<dbReference type="CDD" id="cd06240">
    <property type="entry name" value="M14-like"/>
    <property type="match status" value="1"/>
</dbReference>
<proteinExistence type="inferred from homology"/>
<dbReference type="PANTHER" id="PTHR11705:SF143">
    <property type="entry name" value="SLL0236 PROTEIN"/>
    <property type="match status" value="1"/>
</dbReference>
<evidence type="ECO:0000256" key="2">
    <source>
        <dbReference type="ARBA" id="ARBA00005988"/>
    </source>
</evidence>
<gene>
    <name evidence="8" type="ORF">GCM10007390_14000</name>
</gene>
<dbReference type="InterPro" id="IPR000834">
    <property type="entry name" value="Peptidase_M14"/>
</dbReference>
<comment type="caution">
    <text evidence="8">The sequence shown here is derived from an EMBL/GenBank/DDBJ whole genome shotgun (WGS) entry which is preliminary data.</text>
</comment>
<evidence type="ECO:0000313" key="9">
    <source>
        <dbReference type="Proteomes" id="UP000598271"/>
    </source>
</evidence>
<evidence type="ECO:0000256" key="5">
    <source>
        <dbReference type="ARBA" id="ARBA00022833"/>
    </source>
</evidence>
<dbReference type="Gene3D" id="3.40.630.10">
    <property type="entry name" value="Zn peptidases"/>
    <property type="match status" value="1"/>
</dbReference>
<comment type="similarity">
    <text evidence="2">Belongs to the peptidase M14 family.</text>
</comment>
<dbReference type="GO" id="GO:0005615">
    <property type="term" value="C:extracellular space"/>
    <property type="evidence" value="ECO:0007669"/>
    <property type="project" value="TreeGrafter"/>
</dbReference>
<dbReference type="GO" id="GO:0004181">
    <property type="term" value="F:metallocarboxypeptidase activity"/>
    <property type="evidence" value="ECO:0007669"/>
    <property type="project" value="InterPro"/>
</dbReference>
<dbReference type="AlphaFoldDB" id="A0A8J3D2U5"/>
<dbReference type="SUPFAM" id="SSF53187">
    <property type="entry name" value="Zn-dependent exopeptidases"/>
    <property type="match status" value="1"/>
</dbReference>
<name>A0A8J3D2U5_9BACT</name>
<dbReference type="PANTHER" id="PTHR11705">
    <property type="entry name" value="PROTEASE FAMILY M14 CARBOXYPEPTIDASE A,B"/>
    <property type="match status" value="1"/>
</dbReference>
<evidence type="ECO:0000256" key="1">
    <source>
        <dbReference type="ARBA" id="ARBA00001947"/>
    </source>
</evidence>
<keyword evidence="4" id="KW-0378">Hydrolase</keyword>
<evidence type="ECO:0000259" key="7">
    <source>
        <dbReference type="SMART" id="SM00631"/>
    </source>
</evidence>
<evidence type="ECO:0000256" key="3">
    <source>
        <dbReference type="ARBA" id="ARBA00022670"/>
    </source>
</evidence>